<evidence type="ECO:0000313" key="2">
    <source>
        <dbReference type="Proteomes" id="UP001473302"/>
    </source>
</evidence>
<gene>
    <name evidence="1" type="ORF">MFLAVUS_007508</name>
</gene>
<name>A0ABP9Z4J3_9FUNG</name>
<dbReference type="Proteomes" id="UP001473302">
    <property type="component" value="Unassembled WGS sequence"/>
</dbReference>
<keyword evidence="2" id="KW-1185">Reference proteome</keyword>
<proteinExistence type="predicted"/>
<dbReference type="Gene3D" id="1.10.30.50">
    <property type="match status" value="1"/>
</dbReference>
<sequence>MLIWMLTGEFKDKLTDFAPGYFKKRFKSIARSMKRRANLENRPEEEKSAVTREERKILRKERLAAVKEERNKLKEEGNYVNRRTDIVSAEELSSLVEYKRYSCSILGWTCEMFDEDAFNFLTFDHIVPIRGKAKLNKGSFCIGNLRPLCKILNQTKSNLDDRELYRWLILLLRNYYHFKIKDLFI</sequence>
<dbReference type="EMBL" id="BAABUK010000019">
    <property type="protein sequence ID" value="GAA5814018.1"/>
    <property type="molecule type" value="Genomic_DNA"/>
</dbReference>
<evidence type="ECO:0008006" key="3">
    <source>
        <dbReference type="Google" id="ProtNLM"/>
    </source>
</evidence>
<organism evidence="1 2">
    <name type="scientific">Mucor flavus</name>
    <dbReference type="NCBI Taxonomy" id="439312"/>
    <lineage>
        <taxon>Eukaryota</taxon>
        <taxon>Fungi</taxon>
        <taxon>Fungi incertae sedis</taxon>
        <taxon>Mucoromycota</taxon>
        <taxon>Mucoromycotina</taxon>
        <taxon>Mucoromycetes</taxon>
        <taxon>Mucorales</taxon>
        <taxon>Mucorineae</taxon>
        <taxon>Mucoraceae</taxon>
        <taxon>Mucor</taxon>
    </lineage>
</organism>
<evidence type="ECO:0000313" key="1">
    <source>
        <dbReference type="EMBL" id="GAA5814018.1"/>
    </source>
</evidence>
<protein>
    <recommendedName>
        <fullName evidence="3">HNH endonuclease</fullName>
    </recommendedName>
</protein>
<reference evidence="1 2" key="1">
    <citation type="submission" date="2024-04" db="EMBL/GenBank/DDBJ databases">
        <title>genome sequences of Mucor flavus KT1a and Helicostylum pulchrum KT1b strains isolated from the surface of a dry-aged beef.</title>
        <authorList>
            <person name="Toyotome T."/>
            <person name="Hosono M."/>
            <person name="Torimaru M."/>
            <person name="Fukuda K."/>
            <person name="Mikami N."/>
        </authorList>
    </citation>
    <scope>NUCLEOTIDE SEQUENCE [LARGE SCALE GENOMIC DNA]</scope>
    <source>
        <strain evidence="1 2">KT1a</strain>
    </source>
</reference>
<comment type="caution">
    <text evidence="1">The sequence shown here is derived from an EMBL/GenBank/DDBJ whole genome shotgun (WGS) entry which is preliminary data.</text>
</comment>
<accession>A0ABP9Z4J3</accession>